<evidence type="ECO:0000256" key="1">
    <source>
        <dbReference type="ARBA" id="ARBA00009347"/>
    </source>
</evidence>
<comment type="cofactor">
    <cofactor evidence="4">
        <name>FAD</name>
        <dbReference type="ChEBI" id="CHEBI:57692"/>
    </cofactor>
</comment>
<evidence type="ECO:0000256" key="4">
    <source>
        <dbReference type="RuleBase" id="RU362125"/>
    </source>
</evidence>
<accession>A0ABV8EUK5</accession>
<evidence type="ECO:0000259" key="6">
    <source>
        <dbReference type="Pfam" id="PF02770"/>
    </source>
</evidence>
<dbReference type="Gene3D" id="1.20.140.10">
    <property type="entry name" value="Butyryl-CoA Dehydrogenase, subunit A, domain 3"/>
    <property type="match status" value="1"/>
</dbReference>
<evidence type="ECO:0000259" key="5">
    <source>
        <dbReference type="Pfam" id="PF00441"/>
    </source>
</evidence>
<evidence type="ECO:0000313" key="7">
    <source>
        <dbReference type="EMBL" id="MFC3980069.1"/>
    </source>
</evidence>
<comment type="similarity">
    <text evidence="1 4">Belongs to the acyl-CoA dehydrogenase family.</text>
</comment>
<dbReference type="CDD" id="cd00567">
    <property type="entry name" value="ACAD"/>
    <property type="match status" value="1"/>
</dbReference>
<dbReference type="PANTHER" id="PTHR43884">
    <property type="entry name" value="ACYL-COA DEHYDROGENASE"/>
    <property type="match status" value="1"/>
</dbReference>
<name>A0ABV8EUK5_9ACTN</name>
<keyword evidence="8" id="KW-1185">Reference proteome</keyword>
<comment type="caution">
    <text evidence="7">The sequence shown here is derived from an EMBL/GenBank/DDBJ whole genome shotgun (WGS) entry which is preliminary data.</text>
</comment>
<dbReference type="GO" id="GO:0016491">
    <property type="term" value="F:oxidoreductase activity"/>
    <property type="evidence" value="ECO:0007669"/>
    <property type="project" value="UniProtKB-KW"/>
</dbReference>
<dbReference type="RefSeq" id="WP_386188993.1">
    <property type="nucleotide sequence ID" value="NZ_JBHSBC010000008.1"/>
</dbReference>
<feature type="domain" description="Acyl-CoA oxidase/dehydrogenase middle" evidence="6">
    <location>
        <begin position="118"/>
        <end position="216"/>
    </location>
</feature>
<evidence type="ECO:0000256" key="2">
    <source>
        <dbReference type="ARBA" id="ARBA00022630"/>
    </source>
</evidence>
<dbReference type="SUPFAM" id="SSF47203">
    <property type="entry name" value="Acyl-CoA dehydrogenase C-terminal domain-like"/>
    <property type="match status" value="1"/>
</dbReference>
<dbReference type="SUPFAM" id="SSF56645">
    <property type="entry name" value="Acyl-CoA dehydrogenase NM domain-like"/>
    <property type="match status" value="1"/>
</dbReference>
<dbReference type="PANTHER" id="PTHR43884:SF19">
    <property type="entry name" value="ACYL-COA DEHYDROGENASE FADE4-RELATED"/>
    <property type="match status" value="1"/>
</dbReference>
<gene>
    <name evidence="7" type="ORF">ACFOYY_08050</name>
</gene>
<keyword evidence="2 4" id="KW-0285">Flavoprotein</keyword>
<proteinExistence type="inferred from homology"/>
<dbReference type="InterPro" id="IPR009100">
    <property type="entry name" value="AcylCoA_DH/oxidase_NM_dom_sf"/>
</dbReference>
<dbReference type="EMBL" id="JBHSBC010000008">
    <property type="protein sequence ID" value="MFC3980069.1"/>
    <property type="molecule type" value="Genomic_DNA"/>
</dbReference>
<dbReference type="Pfam" id="PF02770">
    <property type="entry name" value="Acyl-CoA_dh_M"/>
    <property type="match status" value="1"/>
</dbReference>
<evidence type="ECO:0000256" key="3">
    <source>
        <dbReference type="ARBA" id="ARBA00022827"/>
    </source>
</evidence>
<dbReference type="EC" id="1.3.8.-" evidence="7"/>
<organism evidence="7 8">
    <name type="scientific">Streptosporangium jomthongense</name>
    <dbReference type="NCBI Taxonomy" id="1193683"/>
    <lineage>
        <taxon>Bacteria</taxon>
        <taxon>Bacillati</taxon>
        <taxon>Actinomycetota</taxon>
        <taxon>Actinomycetes</taxon>
        <taxon>Streptosporangiales</taxon>
        <taxon>Streptosporangiaceae</taxon>
        <taxon>Streptosporangium</taxon>
    </lineage>
</organism>
<sequence length="553" mass="58999">MTAQTLDAVLGDPWDEANPLGFAAVLDADERGELLAPGEAALDDVRLAAEFVPRSLGGRLVQVNGLVQPMRAIFRRDPTLGLGYGITSFIAAVPVWTDGDDGQRRWLADLLLRGERAAAAFTELAHGADFTRVALRAEPRPDGFLVNGAKQLINNIGRARAVTLFARTDDQPGSRSHSTLLLDMATLPPETVRVLPRFPISGLRASLLAGVEFTDCPVPAPSLLGRLGAGLETSLRAFQVTRTALPAIVVGVLDTQLRLVTGFAGERVLYGRPVADIPQVRDGLTGAFADLLVCDAFSAVVGRALHLLPEQTSVAAAASKYVVSTLIEAAAYDLSVLLGARSYLREGPYGLFQKYQRDLSVTSLAHASEAACLSTIIPQLPRLARRSWLRAEPAPPELFELDDELPELDFGRLVVDARGTDSLSAALVLADAPELAELRALFLAELTALRASCVDLPPGERTVSASAGTFALAERYSLVLAAAACVGVWAARRDPVTTAWLVVALGRLADRLGLPHSPPPADAGRVLFTELVRRHERSLTFDLSGHPLSRHGG</sequence>
<feature type="domain" description="Acyl-CoA dehydrogenase/oxidase C-terminal" evidence="5">
    <location>
        <begin position="228"/>
        <end position="363"/>
    </location>
</feature>
<protein>
    <submittedName>
        <fullName evidence="7">Acyl-CoA dehydrogenase</fullName>
        <ecNumber evidence="7">1.3.8.-</ecNumber>
    </submittedName>
</protein>
<dbReference type="Pfam" id="PF00441">
    <property type="entry name" value="Acyl-CoA_dh_1"/>
    <property type="match status" value="1"/>
</dbReference>
<evidence type="ECO:0000313" key="8">
    <source>
        <dbReference type="Proteomes" id="UP001595698"/>
    </source>
</evidence>
<keyword evidence="4 7" id="KW-0560">Oxidoreductase</keyword>
<dbReference type="Gene3D" id="2.40.110.10">
    <property type="entry name" value="Butyryl-CoA Dehydrogenase, subunit A, domain 2"/>
    <property type="match status" value="1"/>
</dbReference>
<dbReference type="InterPro" id="IPR036250">
    <property type="entry name" value="AcylCo_DH-like_C"/>
</dbReference>
<dbReference type="InterPro" id="IPR046373">
    <property type="entry name" value="Acyl-CoA_Oxase/DH_mid-dom_sf"/>
</dbReference>
<dbReference type="InterPro" id="IPR009075">
    <property type="entry name" value="AcylCo_DH/oxidase_C"/>
</dbReference>
<dbReference type="InterPro" id="IPR006091">
    <property type="entry name" value="Acyl-CoA_Oxase/DH_mid-dom"/>
</dbReference>
<reference evidence="8" key="1">
    <citation type="journal article" date="2019" name="Int. J. Syst. Evol. Microbiol.">
        <title>The Global Catalogue of Microorganisms (GCM) 10K type strain sequencing project: providing services to taxonomists for standard genome sequencing and annotation.</title>
        <authorList>
            <consortium name="The Broad Institute Genomics Platform"/>
            <consortium name="The Broad Institute Genome Sequencing Center for Infectious Disease"/>
            <person name="Wu L."/>
            <person name="Ma J."/>
        </authorList>
    </citation>
    <scope>NUCLEOTIDE SEQUENCE [LARGE SCALE GENOMIC DNA]</scope>
    <source>
        <strain evidence="8">TBRC 7912</strain>
    </source>
</reference>
<dbReference type="Proteomes" id="UP001595698">
    <property type="component" value="Unassembled WGS sequence"/>
</dbReference>
<keyword evidence="3 4" id="KW-0274">FAD</keyword>